<dbReference type="Pfam" id="PF00012">
    <property type="entry name" value="HSP70"/>
    <property type="match status" value="1"/>
</dbReference>
<dbReference type="SUPFAM" id="SSF100920">
    <property type="entry name" value="Heat shock protein 70kD (HSP70), peptide-binding domain"/>
    <property type="match status" value="1"/>
</dbReference>
<dbReference type="CDD" id="cd11314">
    <property type="entry name" value="AmyAc_arch_bac_plant_AmyA"/>
    <property type="match status" value="1"/>
</dbReference>
<dbReference type="PRINTS" id="PR00301">
    <property type="entry name" value="HEATSHOCK70"/>
</dbReference>
<evidence type="ECO:0000313" key="11">
    <source>
        <dbReference type="EMBL" id="KAK9830242.1"/>
    </source>
</evidence>
<comment type="catalytic activity">
    <reaction evidence="1">
        <text>Endohydrolysis of (1-&gt;4)-alpha-D-glucosidic linkages in polysaccharides containing three or more (1-&gt;4)-alpha-linked D-glucose units.</text>
        <dbReference type="EC" id="3.2.1.1"/>
    </reaction>
</comment>
<dbReference type="SMART" id="SM00810">
    <property type="entry name" value="Alpha-amyl_C2"/>
    <property type="match status" value="1"/>
</dbReference>
<dbReference type="InterPro" id="IPR018181">
    <property type="entry name" value="Heat_shock_70_CS"/>
</dbReference>
<dbReference type="SMART" id="SM00642">
    <property type="entry name" value="Aamy"/>
    <property type="match status" value="1"/>
</dbReference>
<sequence length="1292" mass="142659">MASVAGFDIGDAASTVAVARKRGIDVLLNKESSRETPAVIAFGPKQRQLGTDAVGALAINPRNTVTQVKRLLGKPFKAIPDEISKLPYTVIEGPDGGCLVEVEYLGERTTFTPEQLVAMLIVDEKAIAEADGSPVTDCVISVPVYFTERERYAMLNAAQIANVNCLRLLNDTTSIALAYGIFKTDLPETDPVTVAFVDIGHSSLQVSIVAFKKGQLRVLSHSWDRNLGGRNFDEVLFDYFVEEFGQKHKIDIRSNLKASFRLRQACEKLKKVLSANAEAPLNVECLMNDVDVRGMMSRDKFEELAKPVIARIQAPLAKALADAKISLDQISSVEVTGGTSRVPSVITELRDFFKKEPSRTLNAKESVSRGCALNCAMLSPIFRVRDFEVIDSFPFGTEFTWEKDGEPTTTVLFERNGPIPSAKMLTFFRNSEFTLSARYTNDSEIPEGFDRHVGTFVIGPPKPAPGSDKAKLKVKIRLNLHGVISVESVQQIDEEEYEETVPKAATKVQKDEKMADTEPAKPDSDEKMEEASAQPEAAPGPEANGTAPAAGTAPMDTEAKAGEAAPAAEQQTEVIKKRRTRKSNVDFKSRTAGLDNKTVQNLIEAENEMAMTGKLREETNARKNELEAYIYALRNKLHGPYADYVQEEDKAGILDRLEKMEDWLYEDGEDETKSVYTAKLDELKKVGEPIAQRAAEVDTRAPAASALLATAHNYMNAASSSDPKLAHISAEERAKVTNECQKAVDWLESKQQLQGTLSKTEDPVLLTSDIKKKEDTLNRYCDPILSKPAPAPKKEEKKEEAKEGEKQEEPVKSEVEVEEMETDAPAEAKPAGEAGLQHNLKATRQVRTQAATLESKAEPALEKKVSKKESPAPAKAPTAKPVAVEETVLLQGFGWSSCDVGGWYNIVKAKIPDIKAAGFTHIWLPPPSQSVSRQGYLPGQLYNLESKYGSKEELKALNKALAEEGIVSVADIVINHRCADQQGPDGIWNDFGDDVDHNGKPIDWGQWAITGDDPEFNGSGNPDTGDDYGPAPDLDHLNVELRKSLIDWLNWLKNDIGFAGWRFDFVKGYGAEFTKEYVEKTVGNDKFNVGEYWVDLRWGDNGLEYDQNGPRQTLCDWLDAAGGTTLFDFVSKGILTEAIKNNEYWRLIDPEGRQPGLTGWWPTKSVTFIDNHDTGSTQQHWPFPSGHEETGYAYIMTHPGMPSVLYEHYFDNGFGDSIKKLIEIRQRNGINAGSKLEIKRAQADIYVAEVDNKLVVKLGPNQDMGDLVPKEEEGWKIAATGNNFAIWEKSGN</sequence>
<dbReference type="SUPFAM" id="SSF51011">
    <property type="entry name" value="Glycosyl hydrolase domain"/>
    <property type="match status" value="1"/>
</dbReference>
<dbReference type="GO" id="GO:0140662">
    <property type="term" value="F:ATP-dependent protein folding chaperone"/>
    <property type="evidence" value="ECO:0007669"/>
    <property type="project" value="InterPro"/>
</dbReference>
<dbReference type="Gene3D" id="2.60.34.10">
    <property type="entry name" value="Substrate Binding Domain Of DNAk, Chain A, domain 1"/>
    <property type="match status" value="1"/>
</dbReference>
<dbReference type="Gene3D" id="3.30.30.30">
    <property type="match status" value="1"/>
</dbReference>
<dbReference type="Gene3D" id="3.90.640.10">
    <property type="entry name" value="Actin, Chain A, domain 4"/>
    <property type="match status" value="1"/>
</dbReference>
<dbReference type="InterPro" id="IPR012850">
    <property type="entry name" value="A-amylase_bs_C"/>
</dbReference>
<dbReference type="Pfam" id="PF00128">
    <property type="entry name" value="Alpha-amylase"/>
    <property type="match status" value="1"/>
</dbReference>
<feature type="compositionally biased region" description="Low complexity" evidence="8">
    <location>
        <begin position="825"/>
        <end position="835"/>
    </location>
</feature>
<feature type="compositionally biased region" description="Basic and acidic residues" evidence="8">
    <location>
        <begin position="508"/>
        <end position="525"/>
    </location>
</feature>
<dbReference type="SUPFAM" id="SSF53067">
    <property type="entry name" value="Actin-like ATPase domain"/>
    <property type="match status" value="2"/>
</dbReference>
<comment type="caution">
    <text evidence="11">The sequence shown here is derived from an EMBL/GenBank/DDBJ whole genome shotgun (WGS) entry which is preliminary data.</text>
</comment>
<keyword evidence="4" id="KW-0378">Hydrolase</keyword>
<dbReference type="PANTHER" id="PTHR45639:SF4">
    <property type="entry name" value="HSC70CB, ISOFORM G"/>
    <property type="match status" value="1"/>
</dbReference>
<comment type="similarity">
    <text evidence="7">Belongs to the heat shock protein 70 (TC 1.A.33) family. HSP110/SSE subfamily.</text>
</comment>
<dbReference type="GO" id="GO:0005829">
    <property type="term" value="C:cytosol"/>
    <property type="evidence" value="ECO:0007669"/>
    <property type="project" value="TreeGrafter"/>
</dbReference>
<dbReference type="InterPro" id="IPR017853">
    <property type="entry name" value="GH"/>
</dbReference>
<dbReference type="Gene3D" id="1.20.1270.10">
    <property type="match status" value="2"/>
</dbReference>
<gene>
    <name evidence="11" type="ORF">WJX72_010520</name>
</gene>
<evidence type="ECO:0000256" key="4">
    <source>
        <dbReference type="ARBA" id="ARBA00022801"/>
    </source>
</evidence>
<feature type="compositionally biased region" description="Low complexity" evidence="8">
    <location>
        <begin position="531"/>
        <end position="554"/>
    </location>
</feature>
<proteinExistence type="inferred from homology"/>
<evidence type="ECO:0000256" key="5">
    <source>
        <dbReference type="ARBA" id="ARBA00022840"/>
    </source>
</evidence>
<feature type="compositionally biased region" description="Basic and acidic residues" evidence="8">
    <location>
        <begin position="855"/>
        <end position="870"/>
    </location>
</feature>
<evidence type="ECO:0000256" key="2">
    <source>
        <dbReference type="ARBA" id="ARBA00012595"/>
    </source>
</evidence>
<dbReference type="EC" id="3.2.1.1" evidence="2"/>
<dbReference type="Pfam" id="PF07821">
    <property type="entry name" value="Alpha-amyl_C2"/>
    <property type="match status" value="1"/>
</dbReference>
<keyword evidence="6" id="KW-0326">Glycosidase</keyword>
<dbReference type="GO" id="GO:0005634">
    <property type="term" value="C:nucleus"/>
    <property type="evidence" value="ECO:0007669"/>
    <property type="project" value="TreeGrafter"/>
</dbReference>
<feature type="compositionally biased region" description="Polar residues" evidence="8">
    <location>
        <begin position="840"/>
        <end position="852"/>
    </location>
</feature>
<evidence type="ECO:0000256" key="3">
    <source>
        <dbReference type="ARBA" id="ARBA00022741"/>
    </source>
</evidence>
<dbReference type="InterPro" id="IPR013780">
    <property type="entry name" value="Glyco_hydro_b"/>
</dbReference>
<keyword evidence="12" id="KW-1185">Reference proteome</keyword>
<accession>A0AAW1R8U6</accession>
<evidence type="ECO:0000259" key="9">
    <source>
        <dbReference type="SMART" id="SM00642"/>
    </source>
</evidence>
<reference evidence="11 12" key="1">
    <citation type="journal article" date="2024" name="Nat. Commun.">
        <title>Phylogenomics reveals the evolutionary origins of lichenization in chlorophyte algae.</title>
        <authorList>
            <person name="Puginier C."/>
            <person name="Libourel C."/>
            <person name="Otte J."/>
            <person name="Skaloud P."/>
            <person name="Haon M."/>
            <person name="Grisel S."/>
            <person name="Petersen M."/>
            <person name="Berrin J.G."/>
            <person name="Delaux P.M."/>
            <person name="Dal Grande F."/>
            <person name="Keller J."/>
        </authorList>
    </citation>
    <scope>NUCLEOTIDE SEQUENCE [LARGE SCALE GENOMIC DNA]</scope>
    <source>
        <strain evidence="11 12">SAG 2043</strain>
    </source>
</reference>
<dbReference type="Gene3D" id="2.60.40.1180">
    <property type="entry name" value="Golgi alpha-mannosidase II"/>
    <property type="match status" value="1"/>
</dbReference>
<dbReference type="Gene3D" id="3.30.420.40">
    <property type="match status" value="2"/>
</dbReference>
<evidence type="ECO:0000313" key="12">
    <source>
        <dbReference type="Proteomes" id="UP001489004"/>
    </source>
</evidence>
<dbReference type="InterPro" id="IPR029047">
    <property type="entry name" value="HSP70_peptide-bd_sf"/>
</dbReference>
<feature type="domain" description="Alpha-amylase C-terminal beta-sheet" evidence="10">
    <location>
        <begin position="1226"/>
        <end position="1289"/>
    </location>
</feature>
<keyword evidence="5" id="KW-0067">ATP-binding</keyword>
<dbReference type="InterPro" id="IPR013126">
    <property type="entry name" value="Hsp_70_fam"/>
</dbReference>
<dbReference type="PROSITE" id="PS00329">
    <property type="entry name" value="HSP70_2"/>
    <property type="match status" value="1"/>
</dbReference>
<name>A0AAW1R8U6_9CHLO</name>
<dbReference type="InterPro" id="IPR006047">
    <property type="entry name" value="GH13_cat_dom"/>
</dbReference>
<dbReference type="PROSITE" id="PS01036">
    <property type="entry name" value="HSP70_3"/>
    <property type="match status" value="1"/>
</dbReference>
<dbReference type="PANTHER" id="PTHR45639">
    <property type="entry name" value="HSC70CB, ISOFORM G-RELATED"/>
    <property type="match status" value="1"/>
</dbReference>
<dbReference type="GO" id="GO:0005509">
    <property type="term" value="F:calcium ion binding"/>
    <property type="evidence" value="ECO:0007669"/>
    <property type="project" value="InterPro"/>
</dbReference>
<dbReference type="GO" id="GO:0005524">
    <property type="term" value="F:ATP binding"/>
    <property type="evidence" value="ECO:0007669"/>
    <property type="project" value="UniProtKB-KW"/>
</dbReference>
<feature type="region of interest" description="Disordered" evidence="8">
    <location>
        <begin position="781"/>
        <end position="878"/>
    </location>
</feature>
<evidence type="ECO:0000256" key="6">
    <source>
        <dbReference type="ARBA" id="ARBA00023295"/>
    </source>
</evidence>
<evidence type="ECO:0000256" key="7">
    <source>
        <dbReference type="ARBA" id="ARBA00061090"/>
    </source>
</evidence>
<organism evidence="11 12">
    <name type="scientific">[Myrmecia] bisecta</name>
    <dbReference type="NCBI Taxonomy" id="41462"/>
    <lineage>
        <taxon>Eukaryota</taxon>
        <taxon>Viridiplantae</taxon>
        <taxon>Chlorophyta</taxon>
        <taxon>core chlorophytes</taxon>
        <taxon>Trebouxiophyceae</taxon>
        <taxon>Trebouxiales</taxon>
        <taxon>Trebouxiaceae</taxon>
        <taxon>Myrmecia</taxon>
    </lineage>
</organism>
<dbReference type="GO" id="GO:0005975">
    <property type="term" value="P:carbohydrate metabolic process"/>
    <property type="evidence" value="ECO:0007669"/>
    <property type="project" value="InterPro"/>
</dbReference>
<dbReference type="SUPFAM" id="SSF51445">
    <property type="entry name" value="(Trans)glycosidases"/>
    <property type="match status" value="1"/>
</dbReference>
<feature type="region of interest" description="Disordered" evidence="8">
    <location>
        <begin position="491"/>
        <end position="592"/>
    </location>
</feature>
<evidence type="ECO:0000259" key="10">
    <source>
        <dbReference type="SMART" id="SM00810"/>
    </source>
</evidence>
<evidence type="ECO:0000256" key="8">
    <source>
        <dbReference type="SAM" id="MobiDB-lite"/>
    </source>
</evidence>
<dbReference type="FunFam" id="1.20.1270.10:FF:000002">
    <property type="entry name" value="Heat shock 70 kDa protein 4"/>
    <property type="match status" value="1"/>
</dbReference>
<evidence type="ECO:0000256" key="1">
    <source>
        <dbReference type="ARBA" id="ARBA00000548"/>
    </source>
</evidence>
<feature type="compositionally biased region" description="Basic and acidic residues" evidence="8">
    <location>
        <begin position="792"/>
        <end position="815"/>
    </location>
</feature>
<feature type="domain" description="Glycosyl hydrolase family 13 catalytic" evidence="9">
    <location>
        <begin position="887"/>
        <end position="1225"/>
    </location>
</feature>
<dbReference type="Proteomes" id="UP001489004">
    <property type="component" value="Unassembled WGS sequence"/>
</dbReference>
<dbReference type="EMBL" id="JALJOR010000001">
    <property type="protein sequence ID" value="KAK9830242.1"/>
    <property type="molecule type" value="Genomic_DNA"/>
</dbReference>
<dbReference type="FunFam" id="3.30.420.40:FF:000171">
    <property type="entry name" value="Heat shock 70 kDa protein 4"/>
    <property type="match status" value="2"/>
</dbReference>
<dbReference type="CDD" id="cd24095">
    <property type="entry name" value="ASKHA_NBD_HSP70_AtHsp70-14-like"/>
    <property type="match status" value="1"/>
</dbReference>
<dbReference type="GO" id="GO:0004556">
    <property type="term" value="F:alpha-amylase activity"/>
    <property type="evidence" value="ECO:0007669"/>
    <property type="project" value="UniProtKB-EC"/>
</dbReference>
<dbReference type="SUPFAM" id="SSF100934">
    <property type="entry name" value="Heat shock protein 70kD (HSP70), C-terminal subdomain"/>
    <property type="match status" value="2"/>
</dbReference>
<protein>
    <recommendedName>
        <fullName evidence="2">alpha-amylase</fullName>
        <ecNumber evidence="2">3.2.1.1</ecNumber>
    </recommendedName>
</protein>
<dbReference type="Gene3D" id="3.20.20.80">
    <property type="entry name" value="Glycosidases"/>
    <property type="match status" value="1"/>
</dbReference>
<dbReference type="InterPro" id="IPR043129">
    <property type="entry name" value="ATPase_NBD"/>
</dbReference>
<dbReference type="FunFam" id="3.90.640.10:FF:000004">
    <property type="entry name" value="Heat shock 70 kDa protein 4"/>
    <property type="match status" value="1"/>
</dbReference>
<dbReference type="InterPro" id="IPR029048">
    <property type="entry name" value="HSP70_C_sf"/>
</dbReference>
<keyword evidence="3" id="KW-0547">Nucleotide-binding</keyword>